<dbReference type="InterPro" id="IPR002018">
    <property type="entry name" value="CarbesteraseB"/>
</dbReference>
<feature type="compositionally biased region" description="Low complexity" evidence="5">
    <location>
        <begin position="420"/>
        <end position="441"/>
    </location>
</feature>
<dbReference type="EC" id="3.1.1.-" evidence="4"/>
<dbReference type="EMBL" id="BTCM01000001">
    <property type="protein sequence ID" value="GMK54925.1"/>
    <property type="molecule type" value="Genomic_DNA"/>
</dbReference>
<gene>
    <name evidence="8" type="ORF">CspeluHIS016_0115110</name>
</gene>
<evidence type="ECO:0000313" key="9">
    <source>
        <dbReference type="Proteomes" id="UP001222932"/>
    </source>
</evidence>
<feature type="region of interest" description="Disordered" evidence="5">
    <location>
        <begin position="417"/>
        <end position="445"/>
    </location>
</feature>
<evidence type="ECO:0000256" key="2">
    <source>
        <dbReference type="ARBA" id="ARBA00010515"/>
    </source>
</evidence>
<organism evidence="8 9">
    <name type="scientific">Cutaneotrichosporon spelunceum</name>
    <dbReference type="NCBI Taxonomy" id="1672016"/>
    <lineage>
        <taxon>Eukaryota</taxon>
        <taxon>Fungi</taxon>
        <taxon>Dikarya</taxon>
        <taxon>Basidiomycota</taxon>
        <taxon>Agaricomycotina</taxon>
        <taxon>Tremellomycetes</taxon>
        <taxon>Trichosporonales</taxon>
        <taxon>Trichosporonaceae</taxon>
        <taxon>Cutaneotrichosporon</taxon>
    </lineage>
</organism>
<dbReference type="PROSITE" id="PS01173">
    <property type="entry name" value="LIPASE_GDXG_HIS"/>
    <property type="match status" value="1"/>
</dbReference>
<evidence type="ECO:0000256" key="6">
    <source>
        <dbReference type="SAM" id="SignalP"/>
    </source>
</evidence>
<evidence type="ECO:0000256" key="1">
    <source>
        <dbReference type="ARBA" id="ARBA00005964"/>
    </source>
</evidence>
<comment type="caution">
    <text evidence="8">The sequence shown here is derived from an EMBL/GenBank/DDBJ whole genome shotgun (WGS) entry which is preliminary data.</text>
</comment>
<dbReference type="AlphaFoldDB" id="A0AAD3TR86"/>
<feature type="compositionally biased region" description="Polar residues" evidence="5">
    <location>
        <begin position="59"/>
        <end position="78"/>
    </location>
</feature>
<accession>A0AAD3TR86</accession>
<keyword evidence="9" id="KW-1185">Reference proteome</keyword>
<keyword evidence="6" id="KW-0732">Signal</keyword>
<evidence type="ECO:0000256" key="5">
    <source>
        <dbReference type="SAM" id="MobiDB-lite"/>
    </source>
</evidence>
<sequence>MRLLVLFILGCRADALVVTSTALATPVYPTPSVSNPPGSTPSSAASAAPSIPLEGGTSPGSNDTAPNTTGPISVNIRQDGANISITGTQESGMDKFFGIPYADPPAGPLRFARPRAKRYNGSVLATAPGPACLQPDEFDIGGLNGMTMDEDCLSLNIMAPSGNRSSLPVMVWIHGGAFYLGTGAATLSPTFVEYGARTGRPFVYVTLNYRLGVFGFGHGNVGLWDQRLALKWVKRNIKAFGGDPNKVTVFGDSAGAASIGFHMLDRRQDLFRGAIMQSGAPGLVAVRPARAMARIVCTLAGLAGCNSTGAGERNTPGNATLATRSGDASCTGEDTLECLRNLSAQAVLEASSRLGKLPEYAKQVVWAPTRDGKLVRGSPLSRLHHRKISKVPFICGTMWDEGTFLLLKNMQNTTSADNLATNSSGPGAAANSTGSATTNSTQPAPNITGSANISLMSASDFLAESWALPPDVLDKILQAYPDDPVLGAPFGSGNETFGLPSQYKQVAAIVTDGMWTSRSHAMLKANRKAWGYLFSAGPEDSATHPAYLGYTHGDDVSYIMGGVTTATHGPGDLNLAQSVLNYWINFAYYQNPNGKDKKGVGNAALSTFWETYGSGDGQIMVLSANGAQMVPDDARKKQVKVFSCPKVAEAMYW</sequence>
<dbReference type="PROSITE" id="PS00122">
    <property type="entry name" value="CARBOXYLESTERASE_B_1"/>
    <property type="match status" value="1"/>
</dbReference>
<dbReference type="InterPro" id="IPR050309">
    <property type="entry name" value="Type-B_Carboxylest/Lipase"/>
</dbReference>
<comment type="similarity">
    <text evidence="1 4">Belongs to the type-B carboxylesterase/lipase family.</text>
</comment>
<comment type="similarity">
    <text evidence="2">Belongs to the 'GDXG' lipolytic enzyme family.</text>
</comment>
<name>A0AAD3TR86_9TREE</name>
<evidence type="ECO:0000256" key="3">
    <source>
        <dbReference type="ARBA" id="ARBA00022801"/>
    </source>
</evidence>
<dbReference type="InterPro" id="IPR029058">
    <property type="entry name" value="AB_hydrolase_fold"/>
</dbReference>
<dbReference type="InterPro" id="IPR019826">
    <property type="entry name" value="Carboxylesterase_B_AS"/>
</dbReference>
<feature type="chain" id="PRO_5042282964" description="Carboxylic ester hydrolase" evidence="6">
    <location>
        <begin position="16"/>
        <end position="653"/>
    </location>
</feature>
<feature type="region of interest" description="Disordered" evidence="5">
    <location>
        <begin position="27"/>
        <end position="78"/>
    </location>
</feature>
<evidence type="ECO:0000313" key="8">
    <source>
        <dbReference type="EMBL" id="GMK54925.1"/>
    </source>
</evidence>
<evidence type="ECO:0000256" key="4">
    <source>
        <dbReference type="RuleBase" id="RU361235"/>
    </source>
</evidence>
<dbReference type="SUPFAM" id="SSF53474">
    <property type="entry name" value="alpha/beta-Hydrolases"/>
    <property type="match status" value="1"/>
</dbReference>
<dbReference type="GO" id="GO:0016787">
    <property type="term" value="F:hydrolase activity"/>
    <property type="evidence" value="ECO:0007669"/>
    <property type="project" value="UniProtKB-KW"/>
</dbReference>
<feature type="compositionally biased region" description="Low complexity" evidence="5">
    <location>
        <begin position="35"/>
        <end position="50"/>
    </location>
</feature>
<proteinExistence type="inferred from homology"/>
<reference evidence="8" key="2">
    <citation type="submission" date="2023-06" db="EMBL/GenBank/DDBJ databases">
        <authorList>
            <person name="Kobayashi Y."/>
            <person name="Kayamori A."/>
            <person name="Aoki K."/>
            <person name="Shiwa Y."/>
            <person name="Fujita N."/>
            <person name="Sugita T."/>
            <person name="Iwasaki W."/>
            <person name="Tanaka N."/>
            <person name="Takashima M."/>
        </authorList>
    </citation>
    <scope>NUCLEOTIDE SEQUENCE</scope>
    <source>
        <strain evidence="8">HIS016</strain>
    </source>
</reference>
<protein>
    <recommendedName>
        <fullName evidence="4">Carboxylic ester hydrolase</fullName>
        <ecNumber evidence="4">3.1.1.-</ecNumber>
    </recommendedName>
</protein>
<reference evidence="8" key="1">
    <citation type="journal article" date="2023" name="BMC Genomics">
        <title>Chromosome-level genome assemblies of Cutaneotrichosporon spp. (Trichosporonales, Basidiomycota) reveal imbalanced evolution between nucleotide sequences and chromosome synteny.</title>
        <authorList>
            <person name="Kobayashi Y."/>
            <person name="Kayamori A."/>
            <person name="Aoki K."/>
            <person name="Shiwa Y."/>
            <person name="Matsutani M."/>
            <person name="Fujita N."/>
            <person name="Sugita T."/>
            <person name="Iwasaki W."/>
            <person name="Tanaka N."/>
            <person name="Takashima M."/>
        </authorList>
    </citation>
    <scope>NUCLEOTIDE SEQUENCE</scope>
    <source>
        <strain evidence="8">HIS016</strain>
    </source>
</reference>
<dbReference type="InterPro" id="IPR002168">
    <property type="entry name" value="Lipase_GDXG_HIS_AS"/>
</dbReference>
<feature type="signal peptide" evidence="6">
    <location>
        <begin position="1"/>
        <end position="15"/>
    </location>
</feature>
<feature type="domain" description="Carboxylesterase type B" evidence="7">
    <location>
        <begin position="80"/>
        <end position="628"/>
    </location>
</feature>
<dbReference type="Gene3D" id="3.40.50.1820">
    <property type="entry name" value="alpha/beta hydrolase"/>
    <property type="match status" value="1"/>
</dbReference>
<dbReference type="PANTHER" id="PTHR11559">
    <property type="entry name" value="CARBOXYLESTERASE"/>
    <property type="match status" value="1"/>
</dbReference>
<dbReference type="Proteomes" id="UP001222932">
    <property type="component" value="Unassembled WGS sequence"/>
</dbReference>
<keyword evidence="3 4" id="KW-0378">Hydrolase</keyword>
<evidence type="ECO:0000259" key="7">
    <source>
        <dbReference type="Pfam" id="PF00135"/>
    </source>
</evidence>
<dbReference type="Pfam" id="PF00135">
    <property type="entry name" value="COesterase"/>
    <property type="match status" value="1"/>
</dbReference>